<dbReference type="InterPro" id="IPR058637">
    <property type="entry name" value="YknX-like_C"/>
</dbReference>
<dbReference type="Gene3D" id="2.40.50.100">
    <property type="match status" value="1"/>
</dbReference>
<evidence type="ECO:0000256" key="1">
    <source>
        <dbReference type="ARBA" id="ARBA00004196"/>
    </source>
</evidence>
<dbReference type="Gene3D" id="2.40.420.20">
    <property type="match status" value="1"/>
</dbReference>
<dbReference type="OrthoDB" id="9791520at2"/>
<dbReference type="SUPFAM" id="SSF111369">
    <property type="entry name" value="HlyD-like secretion proteins"/>
    <property type="match status" value="1"/>
</dbReference>
<dbReference type="RefSeq" id="WP_141199952.1">
    <property type="nucleotide sequence ID" value="NZ_CP041186.1"/>
</dbReference>
<dbReference type="Proteomes" id="UP000315995">
    <property type="component" value="Chromosome"/>
</dbReference>
<dbReference type="GO" id="GO:0030313">
    <property type="term" value="C:cell envelope"/>
    <property type="evidence" value="ECO:0007669"/>
    <property type="project" value="UniProtKB-SubCell"/>
</dbReference>
<feature type="domain" description="YknX-like C-terminal permuted SH3-like" evidence="5">
    <location>
        <begin position="332"/>
        <end position="400"/>
    </location>
</feature>
<comment type="subcellular location">
    <subcellularLocation>
        <location evidence="1">Cell envelope</location>
    </subcellularLocation>
</comment>
<protein>
    <submittedName>
        <fullName evidence="6">HlyD family efflux transporter periplasmic adaptor subunit</fullName>
    </submittedName>
</protein>
<feature type="coiled-coil region" evidence="3">
    <location>
        <begin position="105"/>
        <end position="132"/>
    </location>
</feature>
<dbReference type="Gene3D" id="1.10.287.470">
    <property type="entry name" value="Helix hairpin bin"/>
    <property type="match status" value="1"/>
</dbReference>
<accession>A0A4Y6PYV6</accession>
<keyword evidence="4" id="KW-0472">Membrane</keyword>
<dbReference type="EMBL" id="CP041186">
    <property type="protein sequence ID" value="QDG53498.1"/>
    <property type="molecule type" value="Genomic_DNA"/>
</dbReference>
<dbReference type="Pfam" id="PF25989">
    <property type="entry name" value="YknX_C"/>
    <property type="match status" value="1"/>
</dbReference>
<evidence type="ECO:0000313" key="6">
    <source>
        <dbReference type="EMBL" id="QDG53498.1"/>
    </source>
</evidence>
<dbReference type="PANTHER" id="PTHR32347">
    <property type="entry name" value="EFFLUX SYSTEM COMPONENT YKNX-RELATED"/>
    <property type="match status" value="1"/>
</dbReference>
<name>A0A4Y6PYV6_PERCE</name>
<organism evidence="6 7">
    <name type="scientific">Persicimonas caeni</name>
    <dbReference type="NCBI Taxonomy" id="2292766"/>
    <lineage>
        <taxon>Bacteria</taxon>
        <taxon>Deltaproteobacteria</taxon>
        <taxon>Bradymonadales</taxon>
        <taxon>Bradymonadaceae</taxon>
        <taxon>Persicimonas</taxon>
    </lineage>
</organism>
<feature type="transmembrane region" description="Helical" evidence="4">
    <location>
        <begin position="12"/>
        <end position="30"/>
    </location>
</feature>
<keyword evidence="4" id="KW-1133">Transmembrane helix</keyword>
<dbReference type="InterPro" id="IPR050465">
    <property type="entry name" value="UPF0194_transport"/>
</dbReference>
<dbReference type="AlphaFoldDB" id="A0A4Y6PYV6"/>
<reference evidence="6 7" key="1">
    <citation type="submission" date="2019-06" db="EMBL/GenBank/DDBJ databases">
        <title>Persicimonas caeni gen. nov., sp. nov., a predatory bacterium isolated from solar saltern.</title>
        <authorList>
            <person name="Wang S."/>
        </authorList>
    </citation>
    <scope>NUCLEOTIDE SEQUENCE [LARGE SCALE GENOMIC DNA]</scope>
    <source>
        <strain evidence="6 7">YN101</strain>
    </source>
</reference>
<evidence type="ECO:0000256" key="3">
    <source>
        <dbReference type="SAM" id="Coils"/>
    </source>
</evidence>
<keyword evidence="7" id="KW-1185">Reference proteome</keyword>
<sequence length="403" mass="43187">MSLGMNVWAKRILWGLVGLVVLGAIVWAFLPGAVLVDVGRVDRDVLQVTVSEDGQTRVIDRYTVTAPLTGQLERIELDEGDAVRREQTLARIAPVAPPLLDVRTRAEAEARVAAAEAAVSQAQAAAARARDAYEFSRAEARRQEKLLESGVVTGQVVDEARLAEKTAAADMKSARFSVAVARNELELARTALRTLTGEEEGEGEVMEVESPVDAEVLKVVQESEGVVQMGAPLVELGDLGSLEVIVDVLTTDAVAVEPGDPVRLVRWGGEQALEGRVKRVDPSAFTKISSLGVEEQRVDVVVALTDPRARQVDLGDGFRVEADIITWQGSNVLQVDSSAVFRAGAGWAVYRIVDGEAQLTPVEVGRRTERKVQVLDGLGAGDEVVLYPTDAVGDGVDVEVRGQ</sequence>
<proteinExistence type="predicted"/>
<evidence type="ECO:0000259" key="5">
    <source>
        <dbReference type="Pfam" id="PF25989"/>
    </source>
</evidence>
<evidence type="ECO:0000313" key="7">
    <source>
        <dbReference type="Proteomes" id="UP000315995"/>
    </source>
</evidence>
<evidence type="ECO:0000256" key="4">
    <source>
        <dbReference type="SAM" id="Phobius"/>
    </source>
</evidence>
<accession>A0A5B8YGK7</accession>
<evidence type="ECO:0000256" key="2">
    <source>
        <dbReference type="ARBA" id="ARBA00023054"/>
    </source>
</evidence>
<keyword evidence="2 3" id="KW-0175">Coiled coil</keyword>
<keyword evidence="4" id="KW-0812">Transmembrane</keyword>
<gene>
    <name evidence="6" type="ORF">FIV42_22955</name>
</gene>
<dbReference type="PANTHER" id="PTHR32347:SF29">
    <property type="entry name" value="UPF0194 MEMBRANE PROTEIN YBHG"/>
    <property type="match status" value="1"/>
</dbReference>